<keyword evidence="2" id="KW-0812">Transmembrane</keyword>
<evidence type="ECO:0000256" key="2">
    <source>
        <dbReference type="SAM" id="Phobius"/>
    </source>
</evidence>
<evidence type="ECO:0008006" key="5">
    <source>
        <dbReference type="Google" id="ProtNLM"/>
    </source>
</evidence>
<gene>
    <name evidence="3" type="ORF">GCM10010439_16320</name>
</gene>
<keyword evidence="2" id="KW-1133">Transmembrane helix</keyword>
<feature type="transmembrane region" description="Helical" evidence="2">
    <location>
        <begin position="29"/>
        <end position="50"/>
    </location>
</feature>
<feature type="region of interest" description="Disordered" evidence="1">
    <location>
        <begin position="1"/>
        <end position="20"/>
    </location>
</feature>
<evidence type="ECO:0000313" key="4">
    <source>
        <dbReference type="Proteomes" id="UP001501842"/>
    </source>
</evidence>
<sequence length="54" mass="5497">MAERAPVPRDSRAGFSRGGHRLFSPVPGWVNAIGALLLALAAFVVLLAAVPGGS</sequence>
<keyword evidence="4" id="KW-1185">Reference proteome</keyword>
<dbReference type="Proteomes" id="UP001501842">
    <property type="component" value="Unassembled WGS sequence"/>
</dbReference>
<keyword evidence="2" id="KW-0472">Membrane</keyword>
<name>A0ABP6GFH7_9ACTN</name>
<evidence type="ECO:0000256" key="1">
    <source>
        <dbReference type="SAM" id="MobiDB-lite"/>
    </source>
</evidence>
<accession>A0ABP6GFH7</accession>
<reference evidence="4" key="1">
    <citation type="journal article" date="2019" name="Int. J. Syst. Evol. Microbiol.">
        <title>The Global Catalogue of Microorganisms (GCM) 10K type strain sequencing project: providing services to taxonomists for standard genome sequencing and annotation.</title>
        <authorList>
            <consortium name="The Broad Institute Genomics Platform"/>
            <consortium name="The Broad Institute Genome Sequencing Center for Infectious Disease"/>
            <person name="Wu L."/>
            <person name="Ma J."/>
        </authorList>
    </citation>
    <scope>NUCLEOTIDE SEQUENCE [LARGE SCALE GENOMIC DNA]</scope>
    <source>
        <strain evidence="4">JCM 8201</strain>
    </source>
</reference>
<feature type="compositionally biased region" description="Basic and acidic residues" evidence="1">
    <location>
        <begin position="1"/>
        <end position="12"/>
    </location>
</feature>
<organism evidence="3 4">
    <name type="scientific">Actinocorallia aurantiaca</name>
    <dbReference type="NCBI Taxonomy" id="46204"/>
    <lineage>
        <taxon>Bacteria</taxon>
        <taxon>Bacillati</taxon>
        <taxon>Actinomycetota</taxon>
        <taxon>Actinomycetes</taxon>
        <taxon>Streptosporangiales</taxon>
        <taxon>Thermomonosporaceae</taxon>
        <taxon>Actinocorallia</taxon>
    </lineage>
</organism>
<proteinExistence type="predicted"/>
<comment type="caution">
    <text evidence="3">The sequence shown here is derived from an EMBL/GenBank/DDBJ whole genome shotgun (WGS) entry which is preliminary data.</text>
</comment>
<dbReference type="EMBL" id="BAAATZ010000006">
    <property type="protein sequence ID" value="GAA2722765.1"/>
    <property type="molecule type" value="Genomic_DNA"/>
</dbReference>
<evidence type="ECO:0000313" key="3">
    <source>
        <dbReference type="EMBL" id="GAA2722765.1"/>
    </source>
</evidence>
<protein>
    <recommendedName>
        <fullName evidence="5">ABC transporter permease</fullName>
    </recommendedName>
</protein>
<dbReference type="RefSeq" id="WP_344449611.1">
    <property type="nucleotide sequence ID" value="NZ_BAAATZ010000006.1"/>
</dbReference>